<feature type="transmembrane region" description="Helical" evidence="8">
    <location>
        <begin position="443"/>
        <end position="466"/>
    </location>
</feature>
<comment type="similarity">
    <text evidence="2">Belongs to the major facilitator superfamily. TCR/Tet family.</text>
</comment>
<dbReference type="PANTHER" id="PTHR23501:SF102">
    <property type="entry name" value="DRUG TRANSPORTER, PUTATIVE (AFU_ORTHOLOGUE AFUA_3G08530)-RELATED"/>
    <property type="match status" value="1"/>
</dbReference>
<dbReference type="PANTHER" id="PTHR23501">
    <property type="entry name" value="MAJOR FACILITATOR SUPERFAMILY"/>
    <property type="match status" value="1"/>
</dbReference>
<evidence type="ECO:0000256" key="4">
    <source>
        <dbReference type="ARBA" id="ARBA00022989"/>
    </source>
</evidence>
<gene>
    <name evidence="10" type="ORF">FSPOR_4743</name>
</gene>
<feature type="transmembrane region" description="Helical" evidence="8">
    <location>
        <begin position="353"/>
        <end position="373"/>
    </location>
</feature>
<feature type="transmembrane region" description="Helical" evidence="8">
    <location>
        <begin position="245"/>
        <end position="266"/>
    </location>
</feature>
<organism evidence="10 11">
    <name type="scientific">Fusarium sporotrichioides</name>
    <dbReference type="NCBI Taxonomy" id="5514"/>
    <lineage>
        <taxon>Eukaryota</taxon>
        <taxon>Fungi</taxon>
        <taxon>Dikarya</taxon>
        <taxon>Ascomycota</taxon>
        <taxon>Pezizomycotina</taxon>
        <taxon>Sordariomycetes</taxon>
        <taxon>Hypocreomycetidae</taxon>
        <taxon>Hypocreales</taxon>
        <taxon>Nectriaceae</taxon>
        <taxon>Fusarium</taxon>
    </lineage>
</organism>
<keyword evidence="5 8" id="KW-0472">Membrane</keyword>
<feature type="transmembrane region" description="Helical" evidence="8">
    <location>
        <begin position="211"/>
        <end position="233"/>
    </location>
</feature>
<proteinExistence type="inferred from homology"/>
<comment type="subcellular location">
    <subcellularLocation>
        <location evidence="1">Membrane</location>
        <topology evidence="1">Multi-pass membrane protein</topology>
    </subcellularLocation>
</comment>
<evidence type="ECO:0000256" key="3">
    <source>
        <dbReference type="ARBA" id="ARBA00022692"/>
    </source>
</evidence>
<dbReference type="AlphaFoldDB" id="A0A395SAB5"/>
<protein>
    <submittedName>
        <fullName evidence="10">Multidrug transporter</fullName>
    </submittedName>
</protein>
<dbReference type="InterPro" id="IPR020846">
    <property type="entry name" value="MFS_dom"/>
</dbReference>
<dbReference type="GO" id="GO:0005886">
    <property type="term" value="C:plasma membrane"/>
    <property type="evidence" value="ECO:0007669"/>
    <property type="project" value="TreeGrafter"/>
</dbReference>
<keyword evidence="3 8" id="KW-0812">Transmembrane</keyword>
<name>A0A395SAB5_FUSSP</name>
<feature type="transmembrane region" description="Helical" evidence="8">
    <location>
        <begin position="316"/>
        <end position="341"/>
    </location>
</feature>
<evidence type="ECO:0000256" key="5">
    <source>
        <dbReference type="ARBA" id="ARBA00023136"/>
    </source>
</evidence>
<evidence type="ECO:0000256" key="8">
    <source>
        <dbReference type="SAM" id="Phobius"/>
    </source>
</evidence>
<dbReference type="Pfam" id="PF07690">
    <property type="entry name" value="MFS_1"/>
    <property type="match status" value="1"/>
</dbReference>
<dbReference type="SUPFAM" id="SSF103473">
    <property type="entry name" value="MFS general substrate transporter"/>
    <property type="match status" value="1"/>
</dbReference>
<feature type="transmembrane region" description="Helical" evidence="8">
    <location>
        <begin position="406"/>
        <end position="431"/>
    </location>
</feature>
<dbReference type="Gene3D" id="1.20.1720.10">
    <property type="entry name" value="Multidrug resistance protein D"/>
    <property type="match status" value="1"/>
</dbReference>
<dbReference type="InterPro" id="IPR036259">
    <property type="entry name" value="MFS_trans_sf"/>
</dbReference>
<evidence type="ECO:0000256" key="7">
    <source>
        <dbReference type="SAM" id="MobiDB-lite"/>
    </source>
</evidence>
<feature type="transmembrane region" description="Helical" evidence="8">
    <location>
        <begin position="53"/>
        <end position="80"/>
    </location>
</feature>
<feature type="compositionally biased region" description="Basic and acidic residues" evidence="7">
    <location>
        <begin position="543"/>
        <end position="572"/>
    </location>
</feature>
<dbReference type="GO" id="GO:0022857">
    <property type="term" value="F:transmembrane transporter activity"/>
    <property type="evidence" value="ECO:0007669"/>
    <property type="project" value="InterPro"/>
</dbReference>
<feature type="compositionally biased region" description="Basic and acidic residues" evidence="7">
    <location>
        <begin position="7"/>
        <end position="19"/>
    </location>
</feature>
<sequence length="589" mass="63967">MADAIFQDERAGSESEGEKGTMPMLAQDADSDPTTVEKAEIESLQEMGRWRRLGIIFVLNTVTMVAAFDATSICVILPAMARQLNASFSISLSMGSAVLLTSAISQPIFAELAHVIGRRPAYLASLVFFMTGSIVSGTANSSVMLLVGRAIQGVGSGGPQALSGLVMADLYSARKRSGSMAYQQASWALGTVAGPLVGGAIVQGKDSAWRWIFRASLPFLLLSFIGAWVLMGYDKHQRNCRDIKNIDWIGVLLYIISSVSLVLPLTWGGSRFPWKSPAIIVLFIVSFFAFVALGVYEKKIERPMFRRGLFRKWSTICHLAMSALHGLLMWMVLYYLAVYFMGVKSQTPLMTGVWALPATISVAPMAALVGLVVEKTGKYQGFLISGWSLLVTIFGVLTILDKDSSTATILVLAMFMGIAMGLIFPVMAIGVQATCDEEDAGHGISMIVVLRTMGQCLGIAIGMSIFSTQLAKELEKVGLGSVQVNNAMQLMRASMESGGFDHIFMNMAVAASLKKLWMAGSIMAGVGLILCLFARCPKLPRDLEPQEKDQTREGEGEKEENSGPESDFRDAVAGRVWEWTKPWLRPDRA</sequence>
<evidence type="ECO:0000256" key="6">
    <source>
        <dbReference type="ARBA" id="ARBA00023180"/>
    </source>
</evidence>
<dbReference type="PROSITE" id="PS50850">
    <property type="entry name" value="MFS"/>
    <property type="match status" value="1"/>
</dbReference>
<dbReference type="InterPro" id="IPR011701">
    <property type="entry name" value="MFS"/>
</dbReference>
<dbReference type="Proteomes" id="UP000266152">
    <property type="component" value="Unassembled WGS sequence"/>
</dbReference>
<reference evidence="10 11" key="1">
    <citation type="journal article" date="2018" name="PLoS Pathog.">
        <title>Evolution of structural diversity of trichothecenes, a family of toxins produced by plant pathogenic and entomopathogenic fungi.</title>
        <authorList>
            <person name="Proctor R.H."/>
            <person name="McCormick S.P."/>
            <person name="Kim H.S."/>
            <person name="Cardoza R.E."/>
            <person name="Stanley A.M."/>
            <person name="Lindo L."/>
            <person name="Kelly A."/>
            <person name="Brown D.W."/>
            <person name="Lee T."/>
            <person name="Vaughan M.M."/>
            <person name="Alexander N.J."/>
            <person name="Busman M."/>
            <person name="Gutierrez S."/>
        </authorList>
    </citation>
    <scope>NUCLEOTIDE SEQUENCE [LARGE SCALE GENOMIC DNA]</scope>
    <source>
        <strain evidence="10 11">NRRL 3299</strain>
    </source>
</reference>
<feature type="transmembrane region" description="Helical" evidence="8">
    <location>
        <begin position="121"/>
        <end position="139"/>
    </location>
</feature>
<keyword evidence="6" id="KW-0325">Glycoprotein</keyword>
<evidence type="ECO:0000313" key="10">
    <source>
        <dbReference type="EMBL" id="RGP69354.1"/>
    </source>
</evidence>
<feature type="transmembrane region" description="Helical" evidence="8">
    <location>
        <begin position="382"/>
        <end position="400"/>
    </location>
</feature>
<feature type="region of interest" description="Disordered" evidence="7">
    <location>
        <begin position="1"/>
        <end position="37"/>
    </location>
</feature>
<evidence type="ECO:0000256" key="1">
    <source>
        <dbReference type="ARBA" id="ARBA00004141"/>
    </source>
</evidence>
<evidence type="ECO:0000259" key="9">
    <source>
        <dbReference type="PROSITE" id="PS50850"/>
    </source>
</evidence>
<evidence type="ECO:0000313" key="11">
    <source>
        <dbReference type="Proteomes" id="UP000266152"/>
    </source>
</evidence>
<feature type="transmembrane region" description="Helical" evidence="8">
    <location>
        <begin position="185"/>
        <end position="205"/>
    </location>
</feature>
<keyword evidence="4 8" id="KW-1133">Transmembrane helix</keyword>
<comment type="caution">
    <text evidence="10">The sequence shown here is derived from an EMBL/GenBank/DDBJ whole genome shotgun (WGS) entry which is preliminary data.</text>
</comment>
<feature type="transmembrane region" description="Helical" evidence="8">
    <location>
        <begin position="86"/>
        <end position="109"/>
    </location>
</feature>
<dbReference type="EMBL" id="PXOF01000061">
    <property type="protein sequence ID" value="RGP69354.1"/>
    <property type="molecule type" value="Genomic_DNA"/>
</dbReference>
<feature type="transmembrane region" description="Helical" evidence="8">
    <location>
        <begin position="516"/>
        <end position="534"/>
    </location>
</feature>
<feature type="region of interest" description="Disordered" evidence="7">
    <location>
        <begin position="543"/>
        <end position="573"/>
    </location>
</feature>
<feature type="transmembrane region" description="Helical" evidence="8">
    <location>
        <begin position="278"/>
        <end position="296"/>
    </location>
</feature>
<feature type="domain" description="Major facilitator superfamily (MFS) profile" evidence="9">
    <location>
        <begin position="55"/>
        <end position="539"/>
    </location>
</feature>
<keyword evidence="11" id="KW-1185">Reference proteome</keyword>
<evidence type="ECO:0000256" key="2">
    <source>
        <dbReference type="ARBA" id="ARBA00007520"/>
    </source>
</evidence>
<accession>A0A395SAB5</accession>
<dbReference type="Gene3D" id="1.20.1250.20">
    <property type="entry name" value="MFS general substrate transporter like domains"/>
    <property type="match status" value="1"/>
</dbReference>